<evidence type="ECO:0000256" key="1">
    <source>
        <dbReference type="SAM" id="MobiDB-lite"/>
    </source>
</evidence>
<feature type="region of interest" description="Disordered" evidence="1">
    <location>
        <begin position="1"/>
        <end position="37"/>
    </location>
</feature>
<keyword evidence="3" id="KW-1185">Reference proteome</keyword>
<dbReference type="EMBL" id="BQXU01000002">
    <property type="protein sequence ID" value="GKT40903.1"/>
    <property type="molecule type" value="Genomic_DNA"/>
</dbReference>
<accession>A0AA37L2S2</accession>
<dbReference type="AlphaFoldDB" id="A0AA37L2S2"/>
<name>A0AA37L2S2_9PEZI</name>
<dbReference type="Proteomes" id="UP001055115">
    <property type="component" value="Unassembled WGS sequence"/>
</dbReference>
<gene>
    <name evidence="2" type="ORF">ColSpa_01084</name>
</gene>
<organism evidence="2 3">
    <name type="scientific">Colletotrichum spaethianum</name>
    <dbReference type="NCBI Taxonomy" id="700344"/>
    <lineage>
        <taxon>Eukaryota</taxon>
        <taxon>Fungi</taxon>
        <taxon>Dikarya</taxon>
        <taxon>Ascomycota</taxon>
        <taxon>Pezizomycotina</taxon>
        <taxon>Sordariomycetes</taxon>
        <taxon>Hypocreomycetidae</taxon>
        <taxon>Glomerellales</taxon>
        <taxon>Glomerellaceae</taxon>
        <taxon>Colletotrichum</taxon>
        <taxon>Colletotrichum spaethianum species complex</taxon>
    </lineage>
</organism>
<reference evidence="2 3" key="1">
    <citation type="submission" date="2022-03" db="EMBL/GenBank/DDBJ databases">
        <title>Genome data of Colletotrichum spp.</title>
        <authorList>
            <person name="Utami Y.D."/>
            <person name="Hiruma K."/>
        </authorList>
    </citation>
    <scope>NUCLEOTIDE SEQUENCE [LARGE SCALE GENOMIC DNA]</scope>
    <source>
        <strain evidence="2 3">MAFF 239500</strain>
    </source>
</reference>
<sequence length="98" mass="11129">MAQVSHGNSPLLVAQGSRPAESRTKFESGQLPHDALKENQTETEFYYHIRRYATSVMMTAAYGQRIPSYHSNDFHKVYQIMDDLNVAAQPLGFILRVV</sequence>
<comment type="caution">
    <text evidence="2">The sequence shown here is derived from an EMBL/GenBank/DDBJ whole genome shotgun (WGS) entry which is preliminary data.</text>
</comment>
<dbReference type="RefSeq" id="XP_049123253.1">
    <property type="nucleotide sequence ID" value="XM_049267296.1"/>
</dbReference>
<evidence type="ECO:0000313" key="2">
    <source>
        <dbReference type="EMBL" id="GKT40903.1"/>
    </source>
</evidence>
<protein>
    <submittedName>
        <fullName evidence="2">Uncharacterized protein</fullName>
    </submittedName>
</protein>
<proteinExistence type="predicted"/>
<evidence type="ECO:0000313" key="3">
    <source>
        <dbReference type="Proteomes" id="UP001055115"/>
    </source>
</evidence>
<dbReference type="GeneID" id="73321886"/>